<accession>A0ABN2PZ55</accession>
<dbReference type="PROSITE" id="PS00622">
    <property type="entry name" value="HTH_LUXR_1"/>
    <property type="match status" value="1"/>
</dbReference>
<keyword evidence="3" id="KW-1185">Reference proteome</keyword>
<dbReference type="PROSITE" id="PS50043">
    <property type="entry name" value="HTH_LUXR_2"/>
    <property type="match status" value="1"/>
</dbReference>
<feature type="domain" description="HTH luxR-type" evidence="1">
    <location>
        <begin position="760"/>
        <end position="825"/>
    </location>
</feature>
<dbReference type="RefSeq" id="WP_344412371.1">
    <property type="nucleotide sequence ID" value="NZ_BAAANN010000001.1"/>
</dbReference>
<organism evidence="2 3">
    <name type="scientific">Amycolatopsis minnesotensis</name>
    <dbReference type="NCBI Taxonomy" id="337894"/>
    <lineage>
        <taxon>Bacteria</taxon>
        <taxon>Bacillati</taxon>
        <taxon>Actinomycetota</taxon>
        <taxon>Actinomycetes</taxon>
        <taxon>Pseudonocardiales</taxon>
        <taxon>Pseudonocardiaceae</taxon>
        <taxon>Amycolatopsis</taxon>
    </lineage>
</organism>
<dbReference type="EMBL" id="BAAANN010000001">
    <property type="protein sequence ID" value="GAA1938943.1"/>
    <property type="molecule type" value="Genomic_DNA"/>
</dbReference>
<evidence type="ECO:0000313" key="3">
    <source>
        <dbReference type="Proteomes" id="UP001501116"/>
    </source>
</evidence>
<dbReference type="Gene3D" id="1.10.10.10">
    <property type="entry name" value="Winged helix-like DNA-binding domain superfamily/Winged helix DNA-binding domain"/>
    <property type="match status" value="1"/>
</dbReference>
<reference evidence="2 3" key="1">
    <citation type="journal article" date="2019" name="Int. J. Syst. Evol. Microbiol.">
        <title>The Global Catalogue of Microorganisms (GCM) 10K type strain sequencing project: providing services to taxonomists for standard genome sequencing and annotation.</title>
        <authorList>
            <consortium name="The Broad Institute Genomics Platform"/>
            <consortium name="The Broad Institute Genome Sequencing Center for Infectious Disease"/>
            <person name="Wu L."/>
            <person name="Ma J."/>
        </authorList>
    </citation>
    <scope>NUCLEOTIDE SEQUENCE [LARGE SCALE GENOMIC DNA]</scope>
    <source>
        <strain evidence="2 3">JCM 14545</strain>
    </source>
</reference>
<dbReference type="InterPro" id="IPR016032">
    <property type="entry name" value="Sig_transdc_resp-reg_C-effctor"/>
</dbReference>
<dbReference type="InterPro" id="IPR000792">
    <property type="entry name" value="Tscrpt_reg_LuxR_C"/>
</dbReference>
<proteinExistence type="predicted"/>
<dbReference type="PRINTS" id="PR00038">
    <property type="entry name" value="HTHLUXR"/>
</dbReference>
<dbReference type="SMART" id="SM00421">
    <property type="entry name" value="HTH_LUXR"/>
    <property type="match status" value="1"/>
</dbReference>
<gene>
    <name evidence="2" type="ORF">GCM10009754_02480</name>
</gene>
<name>A0ABN2PZ55_9PSEU</name>
<dbReference type="InterPro" id="IPR036388">
    <property type="entry name" value="WH-like_DNA-bd_sf"/>
</dbReference>
<dbReference type="InterPro" id="IPR027417">
    <property type="entry name" value="P-loop_NTPase"/>
</dbReference>
<dbReference type="Proteomes" id="UP001501116">
    <property type="component" value="Unassembled WGS sequence"/>
</dbReference>
<comment type="caution">
    <text evidence="2">The sequence shown here is derived from an EMBL/GenBank/DDBJ whole genome shotgun (WGS) entry which is preliminary data.</text>
</comment>
<dbReference type="SUPFAM" id="SSF52540">
    <property type="entry name" value="P-loop containing nucleoside triphosphate hydrolases"/>
    <property type="match status" value="1"/>
</dbReference>
<sequence length="831" mass="88528">MATGDVRAVGRSEALTTLDEAMRVRGALWLVRGDRGAGRSALLRALIARWRHRKRVVLPLWLPGTGTRQVMAAILDTVAAHLERHSGAFDVVAAVSGVRDRVNGDAGLLHSIHDVAGVLARLVQDEPVVLVVDDLRADTTAEGGAGLLALVEALRAAGVATVIAPHAAQSGPGQLDEIADGVLGLLPMTDDEVTELLYEWRGNPLRKTPDPALTDALRRALGPLWGNPGSIVSTLDGLAADGRIAAVDDHLCLRRADRPVPLPGEHELVRAVREHGRTGERLARVLAEASAPVVDDLPALAAAAGSDLARAGLALDGFVRKGVLGVTRDGTMVVTVPALAARLRPAAPSGGEPPDARAAVRQRLVTGDLGGLADDLRRLGRSAGALDRPARGAVAVCWLAALKHEHRVDEIRATSALLDTLAPDGSPRLGRLLQIAVLRSDAVLAAHLLTALADRGDPDTALGGKLLLGLLATDFRTLAAAWSHWGGEPVPDGVAGTLAEAVAVHDHATFAGTVLGTAHPTGTPALYRRLLAAYSDGHWDDLLSLARRMEADRTRRSRTAVEQLARVFAAEVCGQRGEIARAKAWLEGVSGRISSGHIASWVRCGIRHSAHEFAAAVREGWRDYQRARGLGLVSGADRLLGRLIDYAHRNGDRRTAERALEELDALHDVAGTVATLESLLVFGGLVRGDPADVELGLRLVRRRPNQFRAARACLAMAQVSPDPRPWLLEAHRLAKELGTLSGHEMVVEYMREQGLAVPRPRRAKNGFSPVELRIVDLVSAGLTNRRIAATMRISEKTVESHLTRLFDRTGCRSRVELATARLQGLVPGPAE</sequence>
<dbReference type="Pfam" id="PF00196">
    <property type="entry name" value="GerE"/>
    <property type="match status" value="1"/>
</dbReference>
<dbReference type="CDD" id="cd06170">
    <property type="entry name" value="LuxR_C_like"/>
    <property type="match status" value="1"/>
</dbReference>
<evidence type="ECO:0000259" key="1">
    <source>
        <dbReference type="PROSITE" id="PS50043"/>
    </source>
</evidence>
<protein>
    <submittedName>
        <fullName evidence="2">LuxR C-terminal-related transcriptional regulator</fullName>
    </submittedName>
</protein>
<dbReference type="SUPFAM" id="SSF46894">
    <property type="entry name" value="C-terminal effector domain of the bipartite response regulators"/>
    <property type="match status" value="1"/>
</dbReference>
<evidence type="ECO:0000313" key="2">
    <source>
        <dbReference type="EMBL" id="GAA1938943.1"/>
    </source>
</evidence>